<dbReference type="AlphaFoldDB" id="A0A5C6AB25"/>
<evidence type="ECO:0000313" key="2">
    <source>
        <dbReference type="Proteomes" id="UP000316213"/>
    </source>
</evidence>
<name>A0A5C6AB25_9BACT</name>
<reference evidence="1 2" key="1">
    <citation type="submission" date="2019-02" db="EMBL/GenBank/DDBJ databases">
        <title>Deep-cultivation of Planctomycetes and their phenomic and genomic characterization uncovers novel biology.</title>
        <authorList>
            <person name="Wiegand S."/>
            <person name="Jogler M."/>
            <person name="Boedeker C."/>
            <person name="Pinto D."/>
            <person name="Vollmers J."/>
            <person name="Rivas-Marin E."/>
            <person name="Kohn T."/>
            <person name="Peeters S.H."/>
            <person name="Heuer A."/>
            <person name="Rast P."/>
            <person name="Oberbeckmann S."/>
            <person name="Bunk B."/>
            <person name="Jeske O."/>
            <person name="Meyerdierks A."/>
            <person name="Storesund J.E."/>
            <person name="Kallscheuer N."/>
            <person name="Luecker S."/>
            <person name="Lage O.M."/>
            <person name="Pohl T."/>
            <person name="Merkel B.J."/>
            <person name="Hornburger P."/>
            <person name="Mueller R.-W."/>
            <person name="Bruemmer F."/>
            <person name="Labrenz M."/>
            <person name="Spormann A.M."/>
            <person name="Op Den Camp H."/>
            <person name="Overmann J."/>
            <person name="Amann R."/>
            <person name="Jetten M.S.M."/>
            <person name="Mascher T."/>
            <person name="Medema M.H."/>
            <person name="Devos D.P."/>
            <person name="Kaster A.-K."/>
            <person name="Ovreas L."/>
            <person name="Rohde M."/>
            <person name="Galperin M.Y."/>
            <person name="Jogler C."/>
        </authorList>
    </citation>
    <scope>NUCLEOTIDE SEQUENCE [LARGE SCALE GENOMIC DNA]</scope>
    <source>
        <strain evidence="1 2">Pla100</strain>
    </source>
</reference>
<proteinExistence type="predicted"/>
<dbReference type="EMBL" id="SJPM01000006">
    <property type="protein sequence ID" value="TWT95533.1"/>
    <property type="molecule type" value="Genomic_DNA"/>
</dbReference>
<comment type="caution">
    <text evidence="1">The sequence shown here is derived from an EMBL/GenBank/DDBJ whole genome shotgun (WGS) entry which is preliminary data.</text>
</comment>
<accession>A0A5C6AB25</accession>
<dbReference type="Proteomes" id="UP000316213">
    <property type="component" value="Unassembled WGS sequence"/>
</dbReference>
<organism evidence="1 2">
    <name type="scientific">Neorhodopirellula pilleata</name>
    <dbReference type="NCBI Taxonomy" id="2714738"/>
    <lineage>
        <taxon>Bacteria</taxon>
        <taxon>Pseudomonadati</taxon>
        <taxon>Planctomycetota</taxon>
        <taxon>Planctomycetia</taxon>
        <taxon>Pirellulales</taxon>
        <taxon>Pirellulaceae</taxon>
        <taxon>Neorhodopirellula</taxon>
    </lineage>
</organism>
<keyword evidence="2" id="KW-1185">Reference proteome</keyword>
<sequence length="142" mass="15727">MLNEMVLVHVLQAHCRVRAPPRAEHEYEYVSRFQCAFAGPWFDMRNFNGELAKDAPLNGIPRSRGGLRSDQQAAGATTALSVHLTIELSQANLHSILWLLLIRLSDAVVCRDRTFESLVGFRADAAGVGLIAEGVRAKRTDQ</sequence>
<evidence type="ECO:0000313" key="1">
    <source>
        <dbReference type="EMBL" id="TWT95533.1"/>
    </source>
</evidence>
<protein>
    <submittedName>
        <fullName evidence="1">Uncharacterized protein</fullName>
    </submittedName>
</protein>
<gene>
    <name evidence="1" type="ORF">Pla100_31740</name>
</gene>